<dbReference type="RefSeq" id="WP_182620520.1">
    <property type="nucleotide sequence ID" value="NZ_BAAATF010000001.1"/>
</dbReference>
<evidence type="ECO:0000313" key="2">
    <source>
        <dbReference type="Proteomes" id="UP000540568"/>
    </source>
</evidence>
<reference evidence="1 2" key="1">
    <citation type="submission" date="2020-07" db="EMBL/GenBank/DDBJ databases">
        <title>Sequencing the genomes of 1000 actinobacteria strains.</title>
        <authorList>
            <person name="Klenk H.-P."/>
        </authorList>
    </citation>
    <scope>NUCLEOTIDE SEQUENCE [LARGE SCALE GENOMIC DNA]</scope>
    <source>
        <strain evidence="1 2">DSM 44121</strain>
    </source>
</reference>
<comment type="caution">
    <text evidence="1">The sequence shown here is derived from an EMBL/GenBank/DDBJ whole genome shotgun (WGS) entry which is preliminary data.</text>
</comment>
<protein>
    <submittedName>
        <fullName evidence="1">Uncharacterized protein</fullName>
    </submittedName>
</protein>
<keyword evidence="2" id="KW-1185">Reference proteome</keyword>
<organism evidence="1 2">
    <name type="scientific">Promicromonospora sukumoe</name>
    <dbReference type="NCBI Taxonomy" id="88382"/>
    <lineage>
        <taxon>Bacteria</taxon>
        <taxon>Bacillati</taxon>
        <taxon>Actinomycetota</taxon>
        <taxon>Actinomycetes</taxon>
        <taxon>Micrococcales</taxon>
        <taxon>Promicromonosporaceae</taxon>
        <taxon>Promicromonospora</taxon>
    </lineage>
</organism>
<name>A0A7W3JEN3_9MICO</name>
<dbReference type="AlphaFoldDB" id="A0A7W3JEN3"/>
<dbReference type="Proteomes" id="UP000540568">
    <property type="component" value="Unassembled WGS sequence"/>
</dbReference>
<dbReference type="EMBL" id="JACGWV010000003">
    <property type="protein sequence ID" value="MBA8811384.1"/>
    <property type="molecule type" value="Genomic_DNA"/>
</dbReference>
<proteinExistence type="predicted"/>
<gene>
    <name evidence="1" type="ORF">FHX71_005391</name>
</gene>
<accession>A0A7W3JEN3</accession>
<sequence length="270" mass="28722">MSENRAMEFGPDDVTAARATLAQARDGEVVSVVILTDEEVTILDGLEHEQLVPTPWIDAQGPTADRSLMGRVALRSLVSREMVLPAGTDAEGRVTGIKAHPGITGPLVLRRSAQEILSAERTSANGKDWLFAYVHHEDGRSTVLEEEITGEGHHAFSVYPQALLGERFERFIDPTGTALLGTAPRTYSAAEFEAAVPTLPQLREAVAVSIVSGVARGSDKLVNASVYAGPHGVHVVRGTEHDAQGAPVTLTLQETGSRGLRALPSELVPA</sequence>
<evidence type="ECO:0000313" key="1">
    <source>
        <dbReference type="EMBL" id="MBA8811384.1"/>
    </source>
</evidence>